<reference evidence="9 10" key="1">
    <citation type="submission" date="2020-05" db="EMBL/GenBank/DDBJ databases">
        <title>Sulfurimonas marisnigri, sp. nov., and Sulfurimonas baltica, sp. nov., manganese oxide reducing chemolithoautotrophs of the class Epsilonproteobacteria isolated from the pelagic redoxclines of the Black and Baltic Seas and emended description of the genus Sulfurimonas.</title>
        <authorList>
            <person name="Henkel J.V."/>
            <person name="Laudan C."/>
            <person name="Werner J."/>
            <person name="Neu T."/>
            <person name="Plewe S."/>
            <person name="Sproer C."/>
            <person name="Bunk B."/>
            <person name="Schulz-Vogt H.N."/>
        </authorList>
    </citation>
    <scope>NUCLEOTIDE SEQUENCE [LARGE SCALE GENOMIC DNA]</scope>
    <source>
        <strain evidence="9 10">SoZ1</strain>
    </source>
</reference>
<evidence type="ECO:0000313" key="9">
    <source>
        <dbReference type="EMBL" id="QOY54008.1"/>
    </source>
</evidence>
<dbReference type="EC" id="2.1.1.72" evidence="2"/>
<dbReference type="PRINTS" id="PR00506">
    <property type="entry name" value="D21N6MTFRASE"/>
</dbReference>
<protein>
    <recommendedName>
        <fullName evidence="2">site-specific DNA-methyltransferase (adenine-specific)</fullName>
        <ecNumber evidence="2">2.1.1.72</ecNumber>
    </recommendedName>
</protein>
<dbReference type="PROSITE" id="PS00092">
    <property type="entry name" value="N6_MTASE"/>
    <property type="match status" value="1"/>
</dbReference>
<evidence type="ECO:0000256" key="1">
    <source>
        <dbReference type="ARBA" id="ARBA00006594"/>
    </source>
</evidence>
<dbReference type="GO" id="GO:0008170">
    <property type="term" value="F:N-methyltransferase activity"/>
    <property type="evidence" value="ECO:0007669"/>
    <property type="project" value="InterPro"/>
</dbReference>
<dbReference type="RefSeq" id="WP_194365953.1">
    <property type="nucleotide sequence ID" value="NZ_CP054493.1"/>
</dbReference>
<accession>A0A7S7LYV7</accession>
<feature type="region of interest" description="Disordered" evidence="7">
    <location>
        <begin position="258"/>
        <end position="284"/>
    </location>
</feature>
<dbReference type="Proteomes" id="UP000593836">
    <property type="component" value="Chromosome"/>
</dbReference>
<dbReference type="Pfam" id="PF01555">
    <property type="entry name" value="N6_N4_Mtase"/>
    <property type="match status" value="1"/>
</dbReference>
<evidence type="ECO:0000256" key="6">
    <source>
        <dbReference type="ARBA" id="ARBA00047942"/>
    </source>
</evidence>
<evidence type="ECO:0000256" key="7">
    <source>
        <dbReference type="SAM" id="MobiDB-lite"/>
    </source>
</evidence>
<dbReference type="GO" id="GO:0003677">
    <property type="term" value="F:DNA binding"/>
    <property type="evidence" value="ECO:0007669"/>
    <property type="project" value="InterPro"/>
</dbReference>
<comment type="similarity">
    <text evidence="1">Belongs to the N(4)/N(6)-methyltransferase family.</text>
</comment>
<dbReference type="EMBL" id="CP054493">
    <property type="protein sequence ID" value="QOY54008.1"/>
    <property type="molecule type" value="Genomic_DNA"/>
</dbReference>
<dbReference type="REBASE" id="454462">
    <property type="entry name" value="M.SspSoZ1ORF8920P"/>
</dbReference>
<dbReference type="GO" id="GO:0032259">
    <property type="term" value="P:methylation"/>
    <property type="evidence" value="ECO:0007669"/>
    <property type="project" value="UniProtKB-KW"/>
</dbReference>
<sequence length="622" mass="71492">MTQLDSKSMNIINDNIEKLKQIFPEVFSEGKINFAKLQEELGTFAEDEAERYNFTWAGKSEAKRIAQTPSTGTLRPCKEESKDWDTTQNLYIEGDNLEVLKLLQKSYHKQVKMIYIDPPYNTGKDFVYKDNFKDNIKNYLEITGQVDSEGNRLSTNSDTNGRYHSDWLNMMYPRLKLARNLLKDDGVIFISIDDNEVANLRKLCDEIFGEDNFVADSIWRSTDNSNNDAKQFSSDYNHTLIYSKNPAWQPVKISDSAKQTHFKNPDNDPKGAYFDGNPLNSPNPRENLTYDLVSQTGYIIKPPKNGWRWSKETIQEKIETGEIRFTEDGKAIRRRTYLCDMQGLPPSNLWIDLDKTGHNRQSKYELLKMIPEDIFDTPKPVKLLKYILEISGTKEDDIVLDFFSGSATTAHSVMQINSEDCSKRKFICIQLPEETDGKSKAYKAGYKNICEIGKERIRRAGEKIRTDNADKDLSNLDIGFKVLKLDSSNIKTWDSNFENLEQNLLDSVENIKADRSPQDLLYEILLKYGLDLTLPIEEKNIHGKIVYNIGYGALVVCLDDEITIEVVEAIAEYIKSQVVYDEEKKKRHARVVFKDKSFADTNVKTNAIQVLKQFDIDEVVSV</sequence>
<dbReference type="PIRSF" id="PIRSF015855">
    <property type="entry name" value="TypeIII_Mtase_mKpnI"/>
    <property type="match status" value="1"/>
</dbReference>
<evidence type="ECO:0000313" key="10">
    <source>
        <dbReference type="Proteomes" id="UP000593836"/>
    </source>
</evidence>
<dbReference type="GO" id="GO:0009007">
    <property type="term" value="F:site-specific DNA-methyltransferase (adenine-specific) activity"/>
    <property type="evidence" value="ECO:0007669"/>
    <property type="project" value="UniProtKB-EC"/>
</dbReference>
<dbReference type="InterPro" id="IPR029063">
    <property type="entry name" value="SAM-dependent_MTases_sf"/>
</dbReference>
<evidence type="ECO:0000256" key="4">
    <source>
        <dbReference type="ARBA" id="ARBA00022679"/>
    </source>
</evidence>
<dbReference type="InterPro" id="IPR002941">
    <property type="entry name" value="DNA_methylase_N4/N6"/>
</dbReference>
<evidence type="ECO:0000256" key="2">
    <source>
        <dbReference type="ARBA" id="ARBA00011900"/>
    </source>
</evidence>
<dbReference type="SUPFAM" id="SSF53335">
    <property type="entry name" value="S-adenosyl-L-methionine-dependent methyltransferases"/>
    <property type="match status" value="1"/>
</dbReference>
<dbReference type="InterPro" id="IPR002052">
    <property type="entry name" value="DNA_methylase_N6_adenine_CS"/>
</dbReference>
<dbReference type="KEGG" id="smas:HUE87_08920"/>
<gene>
    <name evidence="9" type="ORF">HUE87_08920</name>
</gene>
<evidence type="ECO:0000256" key="5">
    <source>
        <dbReference type="ARBA" id="ARBA00022691"/>
    </source>
</evidence>
<dbReference type="InterPro" id="IPR002295">
    <property type="entry name" value="N4/N6-MTase_EcoPI_Mod-like"/>
</dbReference>
<dbReference type="AlphaFoldDB" id="A0A7S7LYV7"/>
<organism evidence="9 10">
    <name type="scientific">Candidatus Sulfurimonas marisnigri</name>
    <dbReference type="NCBI Taxonomy" id="2740405"/>
    <lineage>
        <taxon>Bacteria</taxon>
        <taxon>Pseudomonadati</taxon>
        <taxon>Campylobacterota</taxon>
        <taxon>Epsilonproteobacteria</taxon>
        <taxon>Campylobacterales</taxon>
        <taxon>Sulfurimonadaceae</taxon>
        <taxon>Sulfurimonas</taxon>
    </lineage>
</organism>
<proteinExistence type="inferred from homology"/>
<comment type="catalytic activity">
    <reaction evidence="6">
        <text>a 2'-deoxyadenosine in DNA + S-adenosyl-L-methionine = an N(6)-methyl-2'-deoxyadenosine in DNA + S-adenosyl-L-homocysteine + H(+)</text>
        <dbReference type="Rhea" id="RHEA:15197"/>
        <dbReference type="Rhea" id="RHEA-COMP:12418"/>
        <dbReference type="Rhea" id="RHEA-COMP:12419"/>
        <dbReference type="ChEBI" id="CHEBI:15378"/>
        <dbReference type="ChEBI" id="CHEBI:57856"/>
        <dbReference type="ChEBI" id="CHEBI:59789"/>
        <dbReference type="ChEBI" id="CHEBI:90615"/>
        <dbReference type="ChEBI" id="CHEBI:90616"/>
        <dbReference type="EC" id="2.1.1.72"/>
    </reaction>
</comment>
<evidence type="ECO:0000256" key="3">
    <source>
        <dbReference type="ARBA" id="ARBA00022603"/>
    </source>
</evidence>
<dbReference type="Gene3D" id="3.40.50.150">
    <property type="entry name" value="Vaccinia Virus protein VP39"/>
    <property type="match status" value="1"/>
</dbReference>
<evidence type="ECO:0000259" key="8">
    <source>
        <dbReference type="Pfam" id="PF01555"/>
    </source>
</evidence>
<name>A0A7S7LYV7_9BACT</name>
<keyword evidence="3 9" id="KW-0489">Methyltransferase</keyword>
<keyword evidence="5" id="KW-0949">S-adenosyl-L-methionine</keyword>
<feature type="domain" description="DNA methylase N-4/N-6" evidence="8">
    <location>
        <begin position="111"/>
        <end position="433"/>
    </location>
</feature>
<keyword evidence="4 9" id="KW-0808">Transferase</keyword>
<keyword evidence="10" id="KW-1185">Reference proteome</keyword>